<keyword evidence="3" id="KW-1185">Reference proteome</keyword>
<comment type="caution">
    <text evidence="2">The sequence shown here is derived from an EMBL/GenBank/DDBJ whole genome shotgun (WGS) entry which is preliminary data.</text>
</comment>
<dbReference type="InterPro" id="IPR014202">
    <property type="entry name" value="Spore_II_R"/>
</dbReference>
<dbReference type="Pfam" id="PF09551">
    <property type="entry name" value="Spore_II_R"/>
    <property type="match status" value="1"/>
</dbReference>
<evidence type="ECO:0000256" key="1">
    <source>
        <dbReference type="SAM" id="MobiDB-lite"/>
    </source>
</evidence>
<name>A0ABR6CS88_9BACI</name>
<feature type="compositionally biased region" description="Polar residues" evidence="1">
    <location>
        <begin position="269"/>
        <end position="281"/>
    </location>
</feature>
<evidence type="ECO:0000313" key="3">
    <source>
        <dbReference type="Proteomes" id="UP000626697"/>
    </source>
</evidence>
<protein>
    <submittedName>
        <fullName evidence="2">Stage II sporulation protein R</fullName>
    </submittedName>
</protein>
<accession>A0ABR6CS88</accession>
<sequence>MRKNLAIIYLLILTIGTIVSLYMPKVAATVEETEMIPDEAIRLRILANSDLEADQAVKRLIRDEVNKEITLWVEDLTSLDEARAIISSNIPKIEEIAERIIAEKGLDQAVSVKFGKAEFPTKLYGQYLYPAGEYEAIVVTLGAGEGANWWCVLFPPLCFLDFSNGTAVSQTPFEEGIEEPNGPVEKEIESSVKEKEVIKVPVEEKEETEISFEEKKETESSVEEKEVIENPVEEKKEAESSVEEKEVIENPVEEKKEAESSVEKKEETQTPIDVQVGSQSPLDDREELEEQSVLNQDQVAVQQESVYNGQEEEPIIVKSFFAELFSQLF</sequence>
<evidence type="ECO:0000313" key="2">
    <source>
        <dbReference type="EMBL" id="MBA9027886.1"/>
    </source>
</evidence>
<feature type="region of interest" description="Disordered" evidence="1">
    <location>
        <begin position="203"/>
        <end position="296"/>
    </location>
</feature>
<dbReference type="Proteomes" id="UP000626697">
    <property type="component" value="Unassembled WGS sequence"/>
</dbReference>
<dbReference type="RefSeq" id="WP_182503189.1">
    <property type="nucleotide sequence ID" value="NZ_JACJHX010000010.1"/>
</dbReference>
<gene>
    <name evidence="2" type="ORF">HNP81_003178</name>
</gene>
<dbReference type="NCBIfam" id="TIGR02837">
    <property type="entry name" value="spore_II_R"/>
    <property type="match status" value="1"/>
</dbReference>
<proteinExistence type="predicted"/>
<reference evidence="2 3" key="1">
    <citation type="submission" date="2020-08" db="EMBL/GenBank/DDBJ databases">
        <title>Genomic Encyclopedia of Type Strains, Phase IV (KMG-IV): sequencing the most valuable type-strain genomes for metagenomic binning, comparative biology and taxonomic classification.</title>
        <authorList>
            <person name="Goeker M."/>
        </authorList>
    </citation>
    <scope>NUCLEOTIDE SEQUENCE [LARGE SCALE GENOMIC DNA]</scope>
    <source>
        <strain evidence="2 3">DSM 105481</strain>
    </source>
</reference>
<organism evidence="2 3">
    <name type="scientific">Peribacillus huizhouensis</name>
    <dbReference type="NCBI Taxonomy" id="1501239"/>
    <lineage>
        <taxon>Bacteria</taxon>
        <taxon>Bacillati</taxon>
        <taxon>Bacillota</taxon>
        <taxon>Bacilli</taxon>
        <taxon>Bacillales</taxon>
        <taxon>Bacillaceae</taxon>
        <taxon>Peribacillus</taxon>
    </lineage>
</organism>
<feature type="compositionally biased region" description="Basic and acidic residues" evidence="1">
    <location>
        <begin position="212"/>
        <end position="268"/>
    </location>
</feature>
<dbReference type="EMBL" id="JACJHX010000010">
    <property type="protein sequence ID" value="MBA9027886.1"/>
    <property type="molecule type" value="Genomic_DNA"/>
</dbReference>